<keyword evidence="3" id="KW-1185">Reference proteome</keyword>
<dbReference type="AlphaFoldDB" id="A0AAJ0B8M1"/>
<dbReference type="InterPro" id="IPR029675">
    <property type="entry name" value="PGAP4"/>
</dbReference>
<evidence type="ECO:0000313" key="2">
    <source>
        <dbReference type="EMBL" id="KAK1753713.1"/>
    </source>
</evidence>
<dbReference type="EMBL" id="MU839837">
    <property type="protein sequence ID" value="KAK1753713.1"/>
    <property type="molecule type" value="Genomic_DNA"/>
</dbReference>
<dbReference type="GO" id="GO:0006506">
    <property type="term" value="P:GPI anchor biosynthetic process"/>
    <property type="evidence" value="ECO:0007669"/>
    <property type="project" value="InterPro"/>
</dbReference>
<gene>
    <name evidence="2" type="ORF">QBC47DRAFT_47203</name>
</gene>
<keyword evidence="1" id="KW-0472">Membrane</keyword>
<dbReference type="Proteomes" id="UP001239445">
    <property type="component" value="Unassembled WGS sequence"/>
</dbReference>
<evidence type="ECO:0000313" key="3">
    <source>
        <dbReference type="Proteomes" id="UP001239445"/>
    </source>
</evidence>
<keyword evidence="1" id="KW-1133">Transmembrane helix</keyword>
<protein>
    <submittedName>
        <fullName evidence="2">Uncharacterized protein</fullName>
    </submittedName>
</protein>
<keyword evidence="1" id="KW-0812">Transmembrane</keyword>
<dbReference type="PANTHER" id="PTHR31410">
    <property type="entry name" value="TRANSMEMBRANE PROTEIN 246"/>
    <property type="match status" value="1"/>
</dbReference>
<feature type="transmembrane region" description="Helical" evidence="1">
    <location>
        <begin position="319"/>
        <end position="344"/>
    </location>
</feature>
<dbReference type="GO" id="GO:0016757">
    <property type="term" value="F:glycosyltransferase activity"/>
    <property type="evidence" value="ECO:0007669"/>
    <property type="project" value="InterPro"/>
</dbReference>
<comment type="caution">
    <text evidence="2">The sequence shown here is derived from an EMBL/GenBank/DDBJ whole genome shotgun (WGS) entry which is preliminary data.</text>
</comment>
<reference evidence="2" key="1">
    <citation type="submission" date="2023-06" db="EMBL/GenBank/DDBJ databases">
        <title>Genome-scale phylogeny and comparative genomics of the fungal order Sordariales.</title>
        <authorList>
            <consortium name="Lawrence Berkeley National Laboratory"/>
            <person name="Hensen N."/>
            <person name="Bonometti L."/>
            <person name="Westerberg I."/>
            <person name="Brannstrom I.O."/>
            <person name="Guillou S."/>
            <person name="Cros-Aarteil S."/>
            <person name="Calhoun S."/>
            <person name="Haridas S."/>
            <person name="Kuo A."/>
            <person name="Mondo S."/>
            <person name="Pangilinan J."/>
            <person name="Riley R."/>
            <person name="Labutti K."/>
            <person name="Andreopoulos B."/>
            <person name="Lipzen A."/>
            <person name="Chen C."/>
            <person name="Yanf M."/>
            <person name="Daum C."/>
            <person name="Ng V."/>
            <person name="Clum A."/>
            <person name="Steindorff A."/>
            <person name="Ohm R."/>
            <person name="Martin F."/>
            <person name="Silar P."/>
            <person name="Natvig D."/>
            <person name="Lalanne C."/>
            <person name="Gautier V."/>
            <person name="Ament-Velasquez S.L."/>
            <person name="Kruys A."/>
            <person name="Hutchinson M.I."/>
            <person name="Powell A.J."/>
            <person name="Barry K."/>
            <person name="Miller A.N."/>
            <person name="Grigoriev I.V."/>
            <person name="Debuchy R."/>
            <person name="Gladieux P."/>
            <person name="Thoren M.H."/>
            <person name="Johannesson H."/>
        </authorList>
    </citation>
    <scope>NUCLEOTIDE SEQUENCE</scope>
    <source>
        <strain evidence="2">PSN4</strain>
    </source>
</reference>
<accession>A0AAJ0B8M1</accession>
<name>A0AAJ0B8M1_9PEZI</name>
<proteinExistence type="predicted"/>
<dbReference type="PANTHER" id="PTHR31410:SF1">
    <property type="entry name" value="POST-GPI ATTACHMENT TO PROTEINS FACTOR 4"/>
    <property type="match status" value="1"/>
</dbReference>
<dbReference type="GO" id="GO:0000139">
    <property type="term" value="C:Golgi membrane"/>
    <property type="evidence" value="ECO:0007669"/>
    <property type="project" value="InterPro"/>
</dbReference>
<feature type="transmembrane region" description="Helical" evidence="1">
    <location>
        <begin position="12"/>
        <end position="34"/>
    </location>
</feature>
<feature type="transmembrane region" description="Helical" evidence="1">
    <location>
        <begin position="282"/>
        <end position="299"/>
    </location>
</feature>
<evidence type="ECO:0000256" key="1">
    <source>
        <dbReference type="SAM" id="Phobius"/>
    </source>
</evidence>
<sequence length="415" mass="46127">MVLLLLHILGRISPRLLALHAAVAVSWVLLLLYCQRVFFDDPASYFFDPHGPRAQQLATARQAEVAAHIGAVVDLHNGTLPTGRPVPFINHWPKRVCVGIVSDSQKRKHDEASLSRTLASLKAGLSDDEKDSMHIVVLLSARKAENHFAFGKSWLPRLADQVLVYREHGSGTNVSDGTYHEVEYQVNGGKPPRGQSTAERTRLDQSVVMEACREMQASYMALVEPDVVARREWYVALWTALVQIEAAARRGGVDWAYLRLFHPAEGRWTLARADWVFHSVKWAVIYSLAVVGGFGLHRWGCHKKGAPGGGSKMLLQEALPMLSLGVWIPVFIKLLVLAGGLMAFRRHYLPAAGTVRDMAQDSCCGHGVVFAHARLHEYVGTLRRPPFDFSLPTMLDRLAERRGASRWTIDGSIIL</sequence>
<organism evidence="2 3">
    <name type="scientific">Echria macrotheca</name>
    <dbReference type="NCBI Taxonomy" id="438768"/>
    <lineage>
        <taxon>Eukaryota</taxon>
        <taxon>Fungi</taxon>
        <taxon>Dikarya</taxon>
        <taxon>Ascomycota</taxon>
        <taxon>Pezizomycotina</taxon>
        <taxon>Sordariomycetes</taxon>
        <taxon>Sordariomycetidae</taxon>
        <taxon>Sordariales</taxon>
        <taxon>Schizotheciaceae</taxon>
        <taxon>Echria</taxon>
    </lineage>
</organism>